<dbReference type="AlphaFoldDB" id="E8QWA4"/>
<name>E8QWA4_HELPW</name>
<dbReference type="KEGG" id="hes:HPSA_08389"/>
<protein>
    <submittedName>
        <fullName evidence="1">Uncharacterized protein</fullName>
    </submittedName>
</protein>
<dbReference type="Proteomes" id="UP000007467">
    <property type="component" value="Plasmid unnamed"/>
</dbReference>
<keyword evidence="1" id="KW-0614">Plasmid</keyword>
<reference evidence="2" key="1">
    <citation type="submission" date="2010-11" db="EMBL/GenBank/DDBJ databases">
        <title>Genome sequence of Helicobacter pylori strain SouthAfrica7.</title>
        <authorList>
            <person name="Kersulyte D."/>
            <person name="Segal I."/>
            <person name="Mistry R."/>
            <person name="Berg D.E."/>
        </authorList>
    </citation>
    <scope>NUCLEOTIDE SEQUENCE [LARGE SCALE GENOMIC DNA]</scope>
    <source>
        <strain evidence="2">SouthAfrica7</strain>
        <plasmid evidence="2">Plasmid pHPSA</plasmid>
    </source>
</reference>
<gene>
    <name evidence="1" type="ordered locus">HPSA_08389</name>
</gene>
<sequence length="91" mass="10296">MTSKKTLVPFRRSQKANLARLATKSASNWGYQFHPLQNRTSEALAKHSSGFAPIVCVSKIKQDSANLALAQETTKTPKYVARHARCFYYMF</sequence>
<evidence type="ECO:0000313" key="1">
    <source>
        <dbReference type="EMBL" id="ADU85602.1"/>
    </source>
</evidence>
<dbReference type="RefSeq" id="WP_000202109.1">
    <property type="nucleotide sequence ID" value="NC_017373.1"/>
</dbReference>
<proteinExistence type="predicted"/>
<geneLocation type="plasmid" evidence="2">
    <name>pHPSA</name>
</geneLocation>
<evidence type="ECO:0000313" key="2">
    <source>
        <dbReference type="Proteomes" id="UP000007467"/>
    </source>
</evidence>
<dbReference type="PATRIC" id="fig|907239.3.peg.1689"/>
<accession>E8QWA4</accession>
<dbReference type="EMBL" id="CP002337">
    <property type="protein sequence ID" value="ADU85602.1"/>
    <property type="molecule type" value="Genomic_DNA"/>
</dbReference>
<dbReference type="HOGENOM" id="CLU_2422909_0_0_7"/>
<organism evidence="1 2">
    <name type="scientific">Helicobacter pylori (strain SouthAfrica7)</name>
    <dbReference type="NCBI Taxonomy" id="907239"/>
    <lineage>
        <taxon>Bacteria</taxon>
        <taxon>Pseudomonadati</taxon>
        <taxon>Campylobacterota</taxon>
        <taxon>Epsilonproteobacteria</taxon>
        <taxon>Campylobacterales</taxon>
        <taxon>Helicobacteraceae</taxon>
        <taxon>Helicobacter</taxon>
    </lineage>
</organism>